<dbReference type="Pfam" id="PF06305">
    <property type="entry name" value="LapA_dom"/>
    <property type="match status" value="1"/>
</dbReference>
<name>A0A2W5SIH4_CERSP</name>
<keyword evidence="1" id="KW-1003">Cell membrane</keyword>
<keyword evidence="4 6" id="KW-0472">Membrane</keyword>
<evidence type="ECO:0000256" key="5">
    <source>
        <dbReference type="SAM" id="Coils"/>
    </source>
</evidence>
<protein>
    <submittedName>
        <fullName evidence="8">DUF1049 domain-containing protein</fullName>
    </submittedName>
</protein>
<evidence type="ECO:0000256" key="1">
    <source>
        <dbReference type="ARBA" id="ARBA00022475"/>
    </source>
</evidence>
<evidence type="ECO:0000256" key="4">
    <source>
        <dbReference type="ARBA" id="ARBA00023136"/>
    </source>
</evidence>
<evidence type="ECO:0000313" key="9">
    <source>
        <dbReference type="Proteomes" id="UP000248975"/>
    </source>
</evidence>
<evidence type="ECO:0000256" key="2">
    <source>
        <dbReference type="ARBA" id="ARBA00022692"/>
    </source>
</evidence>
<organism evidence="8 9">
    <name type="scientific">Cereibacter sphaeroides</name>
    <name type="common">Rhodobacter sphaeroides</name>
    <dbReference type="NCBI Taxonomy" id="1063"/>
    <lineage>
        <taxon>Bacteria</taxon>
        <taxon>Pseudomonadati</taxon>
        <taxon>Pseudomonadota</taxon>
        <taxon>Alphaproteobacteria</taxon>
        <taxon>Rhodobacterales</taxon>
        <taxon>Paracoccaceae</taxon>
        <taxon>Cereibacter</taxon>
    </lineage>
</organism>
<dbReference type="GO" id="GO:0005886">
    <property type="term" value="C:plasma membrane"/>
    <property type="evidence" value="ECO:0007669"/>
    <property type="project" value="InterPro"/>
</dbReference>
<evidence type="ECO:0000259" key="7">
    <source>
        <dbReference type="Pfam" id="PF06305"/>
    </source>
</evidence>
<proteinExistence type="predicted"/>
<gene>
    <name evidence="8" type="ORF">DI533_08705</name>
</gene>
<feature type="domain" description="Lipopolysaccharide assembly protein A" evidence="7">
    <location>
        <begin position="43"/>
        <end position="96"/>
    </location>
</feature>
<evidence type="ECO:0000256" key="6">
    <source>
        <dbReference type="SAM" id="Phobius"/>
    </source>
</evidence>
<keyword evidence="3 6" id="KW-1133">Transmembrane helix</keyword>
<evidence type="ECO:0000313" key="8">
    <source>
        <dbReference type="EMBL" id="PZR00613.1"/>
    </source>
</evidence>
<dbReference type="AlphaFoldDB" id="A0A2W5SIH4"/>
<evidence type="ECO:0000256" key="3">
    <source>
        <dbReference type="ARBA" id="ARBA00022989"/>
    </source>
</evidence>
<reference evidence="8 9" key="1">
    <citation type="submission" date="2017-08" db="EMBL/GenBank/DDBJ databases">
        <title>Infants hospitalized years apart are colonized by the same room-sourced microbial strains.</title>
        <authorList>
            <person name="Brooks B."/>
            <person name="Olm M.R."/>
            <person name="Firek B.A."/>
            <person name="Baker R."/>
            <person name="Thomas B.C."/>
            <person name="Morowitz M.J."/>
            <person name="Banfield J.F."/>
        </authorList>
    </citation>
    <scope>NUCLEOTIDE SEQUENCE [LARGE SCALE GENOMIC DNA]</scope>
    <source>
        <strain evidence="8">S2_003_000_R2_11</strain>
    </source>
</reference>
<dbReference type="Proteomes" id="UP000248975">
    <property type="component" value="Unassembled WGS sequence"/>
</dbReference>
<feature type="coiled-coil region" evidence="5">
    <location>
        <begin position="81"/>
        <end position="108"/>
    </location>
</feature>
<dbReference type="InterPro" id="IPR010445">
    <property type="entry name" value="LapA_dom"/>
</dbReference>
<keyword evidence="2 6" id="KW-0812">Transmembrane</keyword>
<feature type="transmembrane region" description="Helical" evidence="6">
    <location>
        <begin position="47"/>
        <end position="69"/>
    </location>
</feature>
<keyword evidence="5" id="KW-0175">Coiled coil</keyword>
<accession>A0A2W5SIH4</accession>
<comment type="caution">
    <text evidence="8">The sequence shown here is derived from an EMBL/GenBank/DDBJ whole genome shotgun (WGS) entry which is preliminary data.</text>
</comment>
<sequence>MFRYLRYLLLALIAIALLTMALANRDMVTVRALPADMGLFAGFTWSMQVPMFIVMFGGIVAGLLVGFFWEWARETKHRSAASNRSREVARLEREVNRLRDGKPEHQDEVLALIDTRKA</sequence>
<dbReference type="EMBL" id="QFQS01000001">
    <property type="protein sequence ID" value="PZR00613.1"/>
    <property type="molecule type" value="Genomic_DNA"/>
</dbReference>